<name>A0AAZ3PU46_ONCTS</name>
<organism evidence="1 2">
    <name type="scientific">Oncorhynchus tshawytscha</name>
    <name type="common">Chinook salmon</name>
    <name type="synonym">Salmo tshawytscha</name>
    <dbReference type="NCBI Taxonomy" id="74940"/>
    <lineage>
        <taxon>Eukaryota</taxon>
        <taxon>Metazoa</taxon>
        <taxon>Chordata</taxon>
        <taxon>Craniata</taxon>
        <taxon>Vertebrata</taxon>
        <taxon>Euteleostomi</taxon>
        <taxon>Actinopterygii</taxon>
        <taxon>Neopterygii</taxon>
        <taxon>Teleostei</taxon>
        <taxon>Protacanthopterygii</taxon>
        <taxon>Salmoniformes</taxon>
        <taxon>Salmonidae</taxon>
        <taxon>Salmoninae</taxon>
        <taxon>Oncorhynchus</taxon>
    </lineage>
</organism>
<proteinExistence type="predicted"/>
<reference evidence="1" key="3">
    <citation type="submission" date="2025-09" db="UniProtKB">
        <authorList>
            <consortium name="Ensembl"/>
        </authorList>
    </citation>
    <scope>IDENTIFICATION</scope>
</reference>
<dbReference type="Proteomes" id="UP000694402">
    <property type="component" value="Unassembled WGS sequence"/>
</dbReference>
<keyword evidence="2" id="KW-1185">Reference proteome</keyword>
<evidence type="ECO:0000313" key="2">
    <source>
        <dbReference type="Proteomes" id="UP000694402"/>
    </source>
</evidence>
<accession>A0AAZ3PU46</accession>
<dbReference type="AlphaFoldDB" id="A0AAZ3PU46"/>
<dbReference type="GeneTree" id="ENSGT00940000177903"/>
<sequence length="195" mass="20756">MSDGPTKITFSYPRSLEDLLQDGYLRGPGVSGGLQQAEKSAAAPPSLIIVDGLEGYLRGPGVSGGLQLAEQSSAAHISALLYDTAAFLSQALEERAASLAPYRVIASFQSEWEGHAGGDSSDPVLSVLDFQVRCSLDQDWNSAPAVAGPQDAWHVYLSGAGITEDPIAKDEEDSSLARERRLVICPNRSMEFTMV</sequence>
<gene>
    <name evidence="1" type="primary">TMEM91</name>
</gene>
<evidence type="ECO:0000313" key="1">
    <source>
        <dbReference type="Ensembl" id="ENSOTSP00005119728.1"/>
    </source>
</evidence>
<dbReference type="Ensembl" id="ENSOTST00005159117.1">
    <property type="protein sequence ID" value="ENSOTSP00005119728.1"/>
    <property type="gene ID" value="ENSOTSG00005054908.1"/>
</dbReference>
<reference evidence="2" key="1">
    <citation type="journal article" date="2018" name="PLoS ONE">
        <title>Chinook salmon (Oncorhynchus tshawytscha) genome and transcriptome.</title>
        <authorList>
            <person name="Christensen K.A."/>
            <person name="Leong J.S."/>
            <person name="Sakhrani D."/>
            <person name="Biagi C.A."/>
            <person name="Minkley D.R."/>
            <person name="Withler R.E."/>
            <person name="Rondeau E.B."/>
            <person name="Koop B.F."/>
            <person name="Devlin R.H."/>
        </authorList>
    </citation>
    <scope>NUCLEOTIDE SEQUENCE [LARGE SCALE GENOMIC DNA]</scope>
</reference>
<protein>
    <submittedName>
        <fullName evidence="1">Uncharacterized protein</fullName>
    </submittedName>
</protein>
<reference evidence="1" key="2">
    <citation type="submission" date="2025-08" db="UniProtKB">
        <authorList>
            <consortium name="Ensembl"/>
        </authorList>
    </citation>
    <scope>IDENTIFICATION</scope>
</reference>